<name>A0AAV1XK75_LUPLU</name>
<dbReference type="PANTHER" id="PTHR31928">
    <property type="entry name" value="EXPRESSED PROTEIN"/>
    <property type="match status" value="1"/>
</dbReference>
<dbReference type="Pfam" id="PF06075">
    <property type="entry name" value="DUF936"/>
    <property type="match status" value="1"/>
</dbReference>
<dbReference type="PANTHER" id="PTHR31928:SF4">
    <property type="entry name" value="OS08G0541500 PROTEIN"/>
    <property type="match status" value="1"/>
</dbReference>
<dbReference type="Proteomes" id="UP001497480">
    <property type="component" value="Unassembled WGS sequence"/>
</dbReference>
<feature type="region of interest" description="Disordered" evidence="1">
    <location>
        <begin position="537"/>
        <end position="559"/>
    </location>
</feature>
<feature type="domain" description="DUF6857" evidence="3">
    <location>
        <begin position="442"/>
        <end position="768"/>
    </location>
</feature>
<evidence type="ECO:0000259" key="3">
    <source>
        <dbReference type="Pfam" id="PF21647"/>
    </source>
</evidence>
<dbReference type="Pfam" id="PF21647">
    <property type="entry name" value="DUF6857"/>
    <property type="match status" value="1"/>
</dbReference>
<evidence type="ECO:0000313" key="5">
    <source>
        <dbReference type="Proteomes" id="UP001497480"/>
    </source>
</evidence>
<dbReference type="AlphaFoldDB" id="A0AAV1XK75"/>
<dbReference type="InterPro" id="IPR010341">
    <property type="entry name" value="DUF936_pln"/>
</dbReference>
<reference evidence="4 5" key="1">
    <citation type="submission" date="2024-03" db="EMBL/GenBank/DDBJ databases">
        <authorList>
            <person name="Martinez-Hernandez J."/>
        </authorList>
    </citation>
    <scope>NUCLEOTIDE SEQUENCE [LARGE SCALE GENOMIC DNA]</scope>
</reference>
<dbReference type="EMBL" id="CAXHTB010000016">
    <property type="protein sequence ID" value="CAL0322100.1"/>
    <property type="molecule type" value="Genomic_DNA"/>
</dbReference>
<dbReference type="InterPro" id="IPR049172">
    <property type="entry name" value="DUF6857_pln"/>
</dbReference>
<feature type="region of interest" description="Disordered" evidence="1">
    <location>
        <begin position="390"/>
        <end position="434"/>
    </location>
</feature>
<feature type="compositionally biased region" description="Low complexity" evidence="1">
    <location>
        <begin position="134"/>
        <end position="149"/>
    </location>
</feature>
<proteinExistence type="predicted"/>
<evidence type="ECO:0000259" key="2">
    <source>
        <dbReference type="Pfam" id="PF06075"/>
    </source>
</evidence>
<dbReference type="InterPro" id="IPR048297">
    <property type="entry name" value="DUF936_dom_pln"/>
</dbReference>
<protein>
    <submittedName>
        <fullName evidence="4">Uncharacterized protein</fullName>
    </submittedName>
</protein>
<comment type="caution">
    <text evidence="4">The sequence shown here is derived from an EMBL/GenBank/DDBJ whole genome shotgun (WGS) entry which is preliminary data.</text>
</comment>
<keyword evidence="5" id="KW-1185">Reference proteome</keyword>
<feature type="region of interest" description="Disordered" evidence="1">
    <location>
        <begin position="131"/>
        <end position="172"/>
    </location>
</feature>
<accession>A0AAV1XK75</accession>
<feature type="region of interest" description="Disordered" evidence="1">
    <location>
        <begin position="618"/>
        <end position="637"/>
    </location>
</feature>
<sequence>MVVQQKMTNLVPGVLLNLLQHMNTDMKVSGEQSSSMLQIVSIVPALAGGELFPNQGFYLKVSDSSHATFVSLLNEDVDLILSDEIQLGQFVFVDRLEPASPVPILHGVRPVPGRHPCVGTPEDIVATHSLGFLDNNNTDNDNDNDNNNRNRNRNRDSVSSGSTNMDRSKLPMRVVGNRGVVGEKEKEKRVIKSVNVGAAKEKLSEKRSSVLGRLKSQPTKSGLTLNEILKKEKESSFVQSRSMNSWSNSIPPSPRSCFSLPGSFERSTNGVKGVDRLTSKVKGVDKFTSKVGVVDTRKAVHAASPSARKIEVGNPIKNLVQGIESGAKAMRKSWEGSMEVRTREPFKLRPATKYDPKPEVLSFTRRRSITNERLFYKEENRIKASIKPCKEEHKTQMSVKKATANGTTAEHENSSKQRTYIGKKSPEGSNNGFPGNLVKVSLHNRKVTDASVEWASLPSSISKLGKEIVKQRDAAQMAAVEAMQEAAAADSLLQCLSKYSELKSSAKEQNPQPAVEQFLTLNASLKSIKMIIESLSKPIQDSSSPDSDSSTMEEARKVITDRQKHAASWIEAALATNLSPFSIFTEEPQSSRLPASSNSQNQKTIPGSQHMLILHNSSEDTSSKAPTKSRLATNSKLTTQATVCRPPSGALASGHKQQIQPLSERIKENGLNEVLNLVEILKLQSRDWFLGFVERFLDSDGDTALSNNSKIAGMLTQLKSVNDWLDEIGSSKGNEGESSHISAETINLLRMKIYEYLLTHVESAAAALSVDHNHCQKYKQQR</sequence>
<evidence type="ECO:0000256" key="1">
    <source>
        <dbReference type="SAM" id="MobiDB-lite"/>
    </source>
</evidence>
<feature type="domain" description="DUF936" evidence="2">
    <location>
        <begin position="10"/>
        <end position="126"/>
    </location>
</feature>
<organism evidence="4 5">
    <name type="scientific">Lupinus luteus</name>
    <name type="common">European yellow lupine</name>
    <dbReference type="NCBI Taxonomy" id="3873"/>
    <lineage>
        <taxon>Eukaryota</taxon>
        <taxon>Viridiplantae</taxon>
        <taxon>Streptophyta</taxon>
        <taxon>Embryophyta</taxon>
        <taxon>Tracheophyta</taxon>
        <taxon>Spermatophyta</taxon>
        <taxon>Magnoliopsida</taxon>
        <taxon>eudicotyledons</taxon>
        <taxon>Gunneridae</taxon>
        <taxon>Pentapetalae</taxon>
        <taxon>rosids</taxon>
        <taxon>fabids</taxon>
        <taxon>Fabales</taxon>
        <taxon>Fabaceae</taxon>
        <taxon>Papilionoideae</taxon>
        <taxon>50 kb inversion clade</taxon>
        <taxon>genistoids sensu lato</taxon>
        <taxon>core genistoids</taxon>
        <taxon>Genisteae</taxon>
        <taxon>Lupinus</taxon>
    </lineage>
</organism>
<feature type="compositionally biased region" description="Low complexity" evidence="1">
    <location>
        <begin position="541"/>
        <end position="550"/>
    </location>
</feature>
<feature type="compositionally biased region" description="Polar residues" evidence="1">
    <location>
        <begin position="623"/>
        <end position="637"/>
    </location>
</feature>
<evidence type="ECO:0000313" key="4">
    <source>
        <dbReference type="EMBL" id="CAL0322100.1"/>
    </source>
</evidence>
<gene>
    <name evidence="4" type="ORF">LLUT_LOCUS23160</name>
</gene>